<keyword evidence="2" id="KW-1185">Reference proteome</keyword>
<name>A0A4Z2J3A6_9TELE</name>
<dbReference type="EMBL" id="SRLO01000025">
    <property type="protein sequence ID" value="TNN84676.1"/>
    <property type="molecule type" value="Genomic_DNA"/>
</dbReference>
<dbReference type="AlphaFoldDB" id="A0A4Z2J3A6"/>
<comment type="caution">
    <text evidence="1">The sequence shown here is derived from an EMBL/GenBank/DDBJ whole genome shotgun (WGS) entry which is preliminary data.</text>
</comment>
<evidence type="ECO:0000313" key="2">
    <source>
        <dbReference type="Proteomes" id="UP000314294"/>
    </source>
</evidence>
<accession>A0A4Z2J3A6</accession>
<reference evidence="1 2" key="1">
    <citation type="submission" date="2019-03" db="EMBL/GenBank/DDBJ databases">
        <title>First draft genome of Liparis tanakae, snailfish: a comprehensive survey of snailfish specific genes.</title>
        <authorList>
            <person name="Kim W."/>
            <person name="Song I."/>
            <person name="Jeong J.-H."/>
            <person name="Kim D."/>
            <person name="Kim S."/>
            <person name="Ryu S."/>
            <person name="Song J.Y."/>
            <person name="Lee S.K."/>
        </authorList>
    </citation>
    <scope>NUCLEOTIDE SEQUENCE [LARGE SCALE GENOMIC DNA]</scope>
    <source>
        <tissue evidence="1">Muscle</tissue>
    </source>
</reference>
<proteinExistence type="predicted"/>
<protein>
    <submittedName>
        <fullName evidence="1">Uncharacterized protein</fullName>
    </submittedName>
</protein>
<gene>
    <name evidence="1" type="ORF">EYF80_005091</name>
</gene>
<organism evidence="1 2">
    <name type="scientific">Liparis tanakae</name>
    <name type="common">Tanaka's snailfish</name>
    <dbReference type="NCBI Taxonomy" id="230148"/>
    <lineage>
        <taxon>Eukaryota</taxon>
        <taxon>Metazoa</taxon>
        <taxon>Chordata</taxon>
        <taxon>Craniata</taxon>
        <taxon>Vertebrata</taxon>
        <taxon>Euteleostomi</taxon>
        <taxon>Actinopterygii</taxon>
        <taxon>Neopterygii</taxon>
        <taxon>Teleostei</taxon>
        <taxon>Neoteleostei</taxon>
        <taxon>Acanthomorphata</taxon>
        <taxon>Eupercaria</taxon>
        <taxon>Perciformes</taxon>
        <taxon>Cottioidei</taxon>
        <taxon>Cottales</taxon>
        <taxon>Liparidae</taxon>
        <taxon>Liparis</taxon>
    </lineage>
</organism>
<evidence type="ECO:0000313" key="1">
    <source>
        <dbReference type="EMBL" id="TNN84676.1"/>
    </source>
</evidence>
<sequence length="60" mass="6569">MLDTCRGHSARVVSPFSSTPGALRMRIEVAPHRFFSGQTKFGTNIKDLFGSRSNVFPPAS</sequence>
<dbReference type="Proteomes" id="UP000314294">
    <property type="component" value="Unassembled WGS sequence"/>
</dbReference>